<dbReference type="OrthoDB" id="9808744at2"/>
<dbReference type="PATRIC" id="fig|69222.5.peg.1333"/>
<evidence type="ECO:0000313" key="2">
    <source>
        <dbReference type="EMBL" id="EXU76232.1"/>
    </source>
</evidence>
<keyword evidence="1" id="KW-0255">Endonuclease</keyword>
<dbReference type="GO" id="GO:0004521">
    <property type="term" value="F:RNA endonuclease activity"/>
    <property type="evidence" value="ECO:0007669"/>
    <property type="project" value="TreeGrafter"/>
</dbReference>
<dbReference type="SUPFAM" id="SSF50118">
    <property type="entry name" value="Cell growth inhibitor/plasmid maintenance toxic component"/>
    <property type="match status" value="1"/>
</dbReference>
<organism evidence="2 3">
    <name type="scientific">Erwinia mallotivora</name>
    <dbReference type="NCBI Taxonomy" id="69222"/>
    <lineage>
        <taxon>Bacteria</taxon>
        <taxon>Pseudomonadati</taxon>
        <taxon>Pseudomonadota</taxon>
        <taxon>Gammaproteobacteria</taxon>
        <taxon>Enterobacterales</taxon>
        <taxon>Erwiniaceae</taxon>
        <taxon>Erwinia</taxon>
    </lineage>
</organism>
<protein>
    <recommendedName>
        <fullName evidence="1">mRNA interferase</fullName>
        <ecNumber evidence="1">3.1.-.-</ecNumber>
    </recommendedName>
</protein>
<dbReference type="GO" id="GO:0003677">
    <property type="term" value="F:DNA binding"/>
    <property type="evidence" value="ECO:0007669"/>
    <property type="project" value="InterPro"/>
</dbReference>
<dbReference type="GO" id="GO:0016787">
    <property type="term" value="F:hydrolase activity"/>
    <property type="evidence" value="ECO:0007669"/>
    <property type="project" value="UniProtKB-KW"/>
</dbReference>
<dbReference type="AlphaFoldDB" id="A0A014PZ48"/>
<reference evidence="2 3" key="1">
    <citation type="submission" date="2014-02" db="EMBL/GenBank/DDBJ databases">
        <title>Draft genome of Erwinia mallotivora strain BT-MARDI, a papaya dieback pathogen.</title>
        <authorList>
            <person name="Redzuan R."/>
            <person name="Abu Bakar N."/>
            <person name="Badrun R."/>
            <person name="Mohd Raih M.F."/>
            <person name="Rozano L."/>
            <person name="Mat Amin N."/>
        </authorList>
    </citation>
    <scope>NUCLEOTIDE SEQUENCE [LARGE SCALE GENOMIC DNA]</scope>
    <source>
        <strain evidence="2 3">BT-MARDI</strain>
    </source>
</reference>
<dbReference type="EMBL" id="JFHN01000034">
    <property type="protein sequence ID" value="EXU76232.1"/>
    <property type="molecule type" value="Genomic_DNA"/>
</dbReference>
<dbReference type="RefSeq" id="WP_034935522.1">
    <property type="nucleotide sequence ID" value="NZ_JFHN01000034.1"/>
</dbReference>
<comment type="similarity">
    <text evidence="1">Belongs to the PemK/MazF family.</text>
</comment>
<dbReference type="Pfam" id="PF02452">
    <property type="entry name" value="PemK_toxin"/>
    <property type="match status" value="1"/>
</dbReference>
<keyword evidence="1" id="KW-0378">Hydrolase</keyword>
<dbReference type="PANTHER" id="PTHR33988:SF3">
    <property type="entry name" value="ENDORIBONUCLEASE TOXIN CHPB-RELATED"/>
    <property type="match status" value="1"/>
</dbReference>
<gene>
    <name evidence="2" type="ORF">BG55_06465</name>
</gene>
<dbReference type="InterPro" id="IPR003477">
    <property type="entry name" value="PemK-like"/>
</dbReference>
<dbReference type="GO" id="GO:0016075">
    <property type="term" value="P:rRNA catabolic process"/>
    <property type="evidence" value="ECO:0007669"/>
    <property type="project" value="TreeGrafter"/>
</dbReference>
<dbReference type="InterPro" id="IPR011067">
    <property type="entry name" value="Plasmid_toxin/cell-grow_inhib"/>
</dbReference>
<keyword evidence="3" id="KW-1185">Reference proteome</keyword>
<evidence type="ECO:0000313" key="3">
    <source>
        <dbReference type="Proteomes" id="UP000019918"/>
    </source>
</evidence>
<dbReference type="Proteomes" id="UP000019918">
    <property type="component" value="Unassembled WGS sequence"/>
</dbReference>
<keyword evidence="1" id="KW-0540">Nuclease</keyword>
<dbReference type="PANTHER" id="PTHR33988">
    <property type="entry name" value="ENDORIBONUCLEASE MAZF-RELATED"/>
    <property type="match status" value="1"/>
</dbReference>
<dbReference type="PIRSF" id="PIRSF033490">
    <property type="entry name" value="MazF"/>
    <property type="match status" value="1"/>
</dbReference>
<proteinExistence type="inferred from homology"/>
<dbReference type="STRING" id="69222.BG55_06465"/>
<dbReference type="GO" id="GO:0006402">
    <property type="term" value="P:mRNA catabolic process"/>
    <property type="evidence" value="ECO:0007669"/>
    <property type="project" value="TreeGrafter"/>
</dbReference>
<comment type="caution">
    <text evidence="2">The sequence shown here is derived from an EMBL/GenBank/DDBJ whole genome shotgun (WGS) entry which is preliminary data.</text>
</comment>
<dbReference type="Gene3D" id="2.30.30.110">
    <property type="match status" value="1"/>
</dbReference>
<sequence length="110" mass="11681">MDRGEIWLVSLDPIAGHEQSGKRPVLIVSKASFNKLTQLPVVVPVTSGGNFARAAGFTVSLDGAGTKTAGVIRCDQPRTIDMAARSGKRLERIPDAVVNEVLARLEAILS</sequence>
<evidence type="ECO:0000256" key="1">
    <source>
        <dbReference type="PIRNR" id="PIRNR033490"/>
    </source>
</evidence>
<name>A0A014PZ48_9GAMM</name>
<comment type="function">
    <text evidence="1">Toxic component of a type II toxin-antitoxin (TA) system.</text>
</comment>
<accession>A0A014PZ48</accession>
<dbReference type="EC" id="3.1.-.-" evidence="1"/>